<keyword evidence="1" id="KW-0472">Membrane</keyword>
<dbReference type="InterPro" id="IPR027417">
    <property type="entry name" value="P-loop_NTPase"/>
</dbReference>
<evidence type="ECO:0000256" key="1">
    <source>
        <dbReference type="SAM" id="Phobius"/>
    </source>
</evidence>
<gene>
    <name evidence="2" type="ORF">ACFPMF_27695</name>
</gene>
<dbReference type="RefSeq" id="WP_379851369.1">
    <property type="nucleotide sequence ID" value="NZ_JBHSMA010000021.1"/>
</dbReference>
<comment type="caution">
    <text evidence="2">The sequence shown here is derived from an EMBL/GenBank/DDBJ whole genome shotgun (WGS) entry which is preliminary data.</text>
</comment>
<evidence type="ECO:0000313" key="3">
    <source>
        <dbReference type="Proteomes" id="UP001596106"/>
    </source>
</evidence>
<proteinExistence type="predicted"/>
<keyword evidence="3" id="KW-1185">Reference proteome</keyword>
<feature type="transmembrane region" description="Helical" evidence="1">
    <location>
        <begin position="34"/>
        <end position="51"/>
    </location>
</feature>
<evidence type="ECO:0000313" key="2">
    <source>
        <dbReference type="EMBL" id="MFC5413136.1"/>
    </source>
</evidence>
<keyword evidence="1" id="KW-1133">Transmembrane helix</keyword>
<dbReference type="Pfam" id="PF03237">
    <property type="entry name" value="Terminase_6N"/>
    <property type="match status" value="1"/>
</dbReference>
<accession>A0ABW0IID3</accession>
<name>A0ABW0IID3_9BACT</name>
<keyword evidence="1" id="KW-0812">Transmembrane</keyword>
<reference evidence="3" key="1">
    <citation type="journal article" date="2019" name="Int. J. Syst. Evol. Microbiol.">
        <title>The Global Catalogue of Microorganisms (GCM) 10K type strain sequencing project: providing services to taxonomists for standard genome sequencing and annotation.</title>
        <authorList>
            <consortium name="The Broad Institute Genomics Platform"/>
            <consortium name="The Broad Institute Genome Sequencing Center for Infectious Disease"/>
            <person name="Wu L."/>
            <person name="Ma J."/>
        </authorList>
    </citation>
    <scope>NUCLEOTIDE SEQUENCE [LARGE SCALE GENOMIC DNA]</scope>
    <source>
        <strain evidence="3">CCUG 55250</strain>
    </source>
</reference>
<dbReference type="EMBL" id="JBHSMA010000021">
    <property type="protein sequence ID" value="MFC5413136.1"/>
    <property type="molecule type" value="Genomic_DNA"/>
</dbReference>
<organism evidence="2 3">
    <name type="scientific">Larkinella bovis</name>
    <dbReference type="NCBI Taxonomy" id="683041"/>
    <lineage>
        <taxon>Bacteria</taxon>
        <taxon>Pseudomonadati</taxon>
        <taxon>Bacteroidota</taxon>
        <taxon>Cytophagia</taxon>
        <taxon>Cytophagales</taxon>
        <taxon>Spirosomataceae</taxon>
        <taxon>Larkinella</taxon>
    </lineage>
</organism>
<protein>
    <submittedName>
        <fullName evidence="2">Terminase large subunit domain-containing protein</fullName>
    </submittedName>
</protein>
<sequence>MSLTEKANLVYVFPKQKLFLASQAQRKTLLAGRAFGKTFLLLVCIAYFARYMHRAKFFLAGLTFAQLLNIVLVDMADAFRGMGWREYDEKTGLGHYVLFKAPPDHWPRPYKSPKSWDRTISFITGFCIQLLSFERPDSNRGGNYDGGLIDESALFKDEWVKTILMPMLMRANTQRFAGNWMHNSLYDFTSNPWHESGKWVFLTEELMKKDPKKYFFLEGNCDDNPMLHPDYKKTQEELLSPMQFRIEVLNERIAKLPNCYYPSFEFDKHCPSCKCP</sequence>
<dbReference type="Proteomes" id="UP001596106">
    <property type="component" value="Unassembled WGS sequence"/>
</dbReference>
<dbReference type="Gene3D" id="3.40.50.300">
    <property type="entry name" value="P-loop containing nucleotide triphosphate hydrolases"/>
    <property type="match status" value="1"/>
</dbReference>